<dbReference type="InterPro" id="IPR029055">
    <property type="entry name" value="Ntn_hydrolases_N"/>
</dbReference>
<keyword evidence="12" id="KW-1185">Reference proteome</keyword>
<evidence type="ECO:0000259" key="9">
    <source>
        <dbReference type="PROSITE" id="PS51278"/>
    </source>
</evidence>
<dbReference type="EMBL" id="CP091512">
    <property type="protein sequence ID" value="UOO92162.1"/>
    <property type="molecule type" value="Genomic_DNA"/>
</dbReference>
<keyword evidence="7" id="KW-0315">Glutamine amidotransferase</keyword>
<organism evidence="11 12">
    <name type="scientific">Vitreoscilla stercoraria</name>
    <dbReference type="NCBI Taxonomy" id="61"/>
    <lineage>
        <taxon>Bacteria</taxon>
        <taxon>Pseudomonadati</taxon>
        <taxon>Pseudomonadota</taxon>
        <taxon>Betaproteobacteria</taxon>
        <taxon>Neisseriales</taxon>
        <taxon>Neisseriaceae</taxon>
        <taxon>Vitreoscilla</taxon>
    </lineage>
</organism>
<comment type="catalytic activity">
    <reaction evidence="1 8">
        <text>D-fructose 6-phosphate + L-glutamine = D-glucosamine 6-phosphate + L-glutamate</text>
        <dbReference type="Rhea" id="RHEA:13237"/>
        <dbReference type="ChEBI" id="CHEBI:29985"/>
        <dbReference type="ChEBI" id="CHEBI:58359"/>
        <dbReference type="ChEBI" id="CHEBI:58725"/>
        <dbReference type="ChEBI" id="CHEBI:61527"/>
        <dbReference type="EC" id="2.6.1.16"/>
    </reaction>
</comment>
<dbReference type="InterPro" id="IPR035466">
    <property type="entry name" value="GlmS/AgaS_SIS"/>
</dbReference>
<dbReference type="PANTHER" id="PTHR10937:SF0">
    <property type="entry name" value="GLUTAMINE--FRUCTOSE-6-PHOSPHATE TRANSAMINASE (ISOMERIZING)"/>
    <property type="match status" value="1"/>
</dbReference>
<dbReference type="Gene3D" id="3.60.20.10">
    <property type="entry name" value="Glutamine Phosphoribosylpyrophosphate, subunit 1, domain 1"/>
    <property type="match status" value="1"/>
</dbReference>
<evidence type="ECO:0000313" key="12">
    <source>
        <dbReference type="Proteomes" id="UP000832034"/>
    </source>
</evidence>
<comment type="function">
    <text evidence="8">Catalyzes the first step in hexosamine metabolism, converting fructose-6P into glucosamine-6P using glutamine as a nitrogen source.</text>
</comment>
<evidence type="ECO:0000313" key="11">
    <source>
        <dbReference type="EMBL" id="UOO92162.1"/>
    </source>
</evidence>
<accession>A0ABY4E9N9</accession>
<feature type="active site" description="For Fru-6P isomerization activity" evidence="8">
    <location>
        <position position="608"/>
    </location>
</feature>
<dbReference type="InterPro" id="IPR035490">
    <property type="entry name" value="GlmS/FrlB_SIS"/>
</dbReference>
<evidence type="ECO:0000256" key="6">
    <source>
        <dbReference type="ARBA" id="ARBA00022737"/>
    </source>
</evidence>
<evidence type="ECO:0000256" key="5">
    <source>
        <dbReference type="ARBA" id="ARBA00022679"/>
    </source>
</evidence>
<name>A0ABY4E9N9_VITST</name>
<dbReference type="CDD" id="cd05008">
    <property type="entry name" value="SIS_GlmS_GlmD_1"/>
    <property type="match status" value="1"/>
</dbReference>
<evidence type="ECO:0000256" key="3">
    <source>
        <dbReference type="ARBA" id="ARBA00016090"/>
    </source>
</evidence>
<dbReference type="HAMAP" id="MF_00164">
    <property type="entry name" value="GlmS"/>
    <property type="match status" value="1"/>
</dbReference>
<reference evidence="11" key="2">
    <citation type="journal article" date="2022" name="Res Sq">
        <title>Evolution of multicellular longitudinally dividing oral cavity symbionts (Neisseriaceae).</title>
        <authorList>
            <person name="Nyongesa S."/>
            <person name="Weber P."/>
            <person name="Bernet E."/>
            <person name="Pullido F."/>
            <person name="Nieckarz M."/>
            <person name="Delaby M."/>
            <person name="Nieves C."/>
            <person name="Viehboeck T."/>
            <person name="Krause N."/>
            <person name="Rivera-Millot A."/>
            <person name="Nakamura A."/>
            <person name="Vischer N."/>
            <person name="VanNieuwenhze M."/>
            <person name="Brun Y."/>
            <person name="Cava F."/>
            <person name="Bulgheresi S."/>
            <person name="Veyrier F."/>
        </authorList>
    </citation>
    <scope>NUCLEOTIDE SEQUENCE</scope>
    <source>
        <strain evidence="11">SAG 1488-6</strain>
    </source>
</reference>
<dbReference type="Pfam" id="PF01380">
    <property type="entry name" value="SIS"/>
    <property type="match status" value="2"/>
</dbReference>
<feature type="initiator methionine" description="Removed" evidence="8">
    <location>
        <position position="1"/>
    </location>
</feature>
<dbReference type="SUPFAM" id="SSF53697">
    <property type="entry name" value="SIS domain"/>
    <property type="match status" value="1"/>
</dbReference>
<dbReference type="NCBIfam" id="TIGR01135">
    <property type="entry name" value="glmS"/>
    <property type="match status" value="1"/>
</dbReference>
<dbReference type="InterPro" id="IPR017932">
    <property type="entry name" value="GATase_2_dom"/>
</dbReference>
<dbReference type="PROSITE" id="PS51464">
    <property type="entry name" value="SIS"/>
    <property type="match status" value="2"/>
</dbReference>
<dbReference type="RefSeq" id="WP_019958231.1">
    <property type="nucleotide sequence ID" value="NZ_CP091512.1"/>
</dbReference>
<protein>
    <recommendedName>
        <fullName evidence="3 8">Glutamine--fructose-6-phosphate aminotransferase [isomerizing]</fullName>
        <ecNumber evidence="2 8">2.6.1.16</ecNumber>
    </recommendedName>
    <alternativeName>
        <fullName evidence="8">D-fructose-6-phosphate amidotransferase</fullName>
    </alternativeName>
    <alternativeName>
        <fullName evidence="8">GFAT</fullName>
    </alternativeName>
    <alternativeName>
        <fullName evidence="8">Glucosamine-6-phosphate synthase</fullName>
    </alternativeName>
    <alternativeName>
        <fullName evidence="8">Hexosephosphate aminotransferase</fullName>
    </alternativeName>
    <alternativeName>
        <fullName evidence="8">L-glutamine--D-fructose-6-phosphate amidotransferase</fullName>
    </alternativeName>
</protein>
<dbReference type="InterPro" id="IPR046348">
    <property type="entry name" value="SIS_dom_sf"/>
</dbReference>
<sequence>MCGIVGAIRQDTNVVEFLVDGLKRLEYRGYDSSGIAVNTGNSIERVRRTGRVALMEEAAQEVGLNGLLGIGHTRWATHGGVTEPNAHPHISGGLIAVVHNGIIENFETERERLQALGYEFTSQTDTEVIAHAIHYEYTHAAQGDLFAAVQAACQHFHGAYAIGVIATDKQDQLITARMGCPLLVALGENETFIASDVSAVISQTRRVVFLEDGDIAKLSTNGIDILVDKNRQVAERTVRVSELSLASLELGLYNHFMQKEIHEQPKAIADTAEVLINDVFRPEIFGEKAAEVFAEIDSIKILACGTSYYAGLTAKYWLESIAKIPTDIEIASEYRYRDVIANPKQLVVTISQSGETLDTMEALKYAQSLGHTHSLSICNVMESALPRESELVFYTRAGAEIGVASTKAFTTQLVALFGLSVTLGVLRGHVNEQQQHDYVEQLRQLPGDIQHALNLEPQIVTWAQQFAKKSDALFLGRGIHYPVALEGALKLKEITYIHAEAYPAGELKHGPLALVDENMPVVVIAPHDKLLDKVKANMQEVSARGGELFVFTDLDSNFNASEGVHVIRTPRHVGVLSPILHTIPVQLLSYHTALARGTDVDKPRNLAKSVTVE</sequence>
<evidence type="ECO:0000256" key="8">
    <source>
        <dbReference type="HAMAP-Rule" id="MF_00164"/>
    </source>
</evidence>
<dbReference type="Proteomes" id="UP000832034">
    <property type="component" value="Chromosome"/>
</dbReference>
<dbReference type="CDD" id="cd00714">
    <property type="entry name" value="GFAT"/>
    <property type="match status" value="1"/>
</dbReference>
<feature type="active site" description="Nucleophile; for GATase activity" evidence="8">
    <location>
        <position position="2"/>
    </location>
</feature>
<dbReference type="Gene3D" id="3.40.50.10490">
    <property type="entry name" value="Glucose-6-phosphate isomerase like protein, domain 1"/>
    <property type="match status" value="2"/>
</dbReference>
<evidence type="ECO:0000256" key="1">
    <source>
        <dbReference type="ARBA" id="ARBA00001031"/>
    </source>
</evidence>
<evidence type="ECO:0000256" key="2">
    <source>
        <dbReference type="ARBA" id="ARBA00012916"/>
    </source>
</evidence>
<dbReference type="PANTHER" id="PTHR10937">
    <property type="entry name" value="GLUCOSAMINE--FRUCTOSE-6-PHOSPHATE AMINOTRANSFERASE, ISOMERIZING"/>
    <property type="match status" value="1"/>
</dbReference>
<keyword evidence="5 8" id="KW-0808">Transferase</keyword>
<dbReference type="PROSITE" id="PS51278">
    <property type="entry name" value="GATASE_TYPE_2"/>
    <property type="match status" value="1"/>
</dbReference>
<evidence type="ECO:0000256" key="4">
    <source>
        <dbReference type="ARBA" id="ARBA00022576"/>
    </source>
</evidence>
<dbReference type="GO" id="GO:0004360">
    <property type="term" value="F:glutamine-fructose-6-phosphate transaminase (isomerizing) activity"/>
    <property type="evidence" value="ECO:0007669"/>
    <property type="project" value="UniProtKB-EC"/>
</dbReference>
<gene>
    <name evidence="8 11" type="primary">glmS</name>
    <name evidence="11" type="ORF">LVJ81_11150</name>
</gene>
<dbReference type="EC" id="2.6.1.16" evidence="2 8"/>
<proteinExistence type="inferred from homology"/>
<comment type="subcellular location">
    <subcellularLocation>
        <location evidence="8">Cytoplasm</location>
    </subcellularLocation>
</comment>
<dbReference type="InterPro" id="IPR005855">
    <property type="entry name" value="GFAT"/>
</dbReference>
<dbReference type="InterPro" id="IPR001347">
    <property type="entry name" value="SIS_dom"/>
</dbReference>
<reference evidence="11" key="1">
    <citation type="submission" date="2021-12" db="EMBL/GenBank/DDBJ databases">
        <authorList>
            <person name="Veyrier F.J."/>
        </authorList>
    </citation>
    <scope>NUCLEOTIDE SEQUENCE</scope>
    <source>
        <strain evidence="11">SAG 1488-6</strain>
    </source>
</reference>
<dbReference type="SUPFAM" id="SSF56235">
    <property type="entry name" value="N-terminal nucleophile aminohydrolases (Ntn hydrolases)"/>
    <property type="match status" value="1"/>
</dbReference>
<feature type="domain" description="SIS" evidence="10">
    <location>
        <begin position="289"/>
        <end position="429"/>
    </location>
</feature>
<keyword evidence="4 8" id="KW-0032">Aminotransferase</keyword>
<keyword evidence="8" id="KW-0963">Cytoplasm</keyword>
<dbReference type="CDD" id="cd05009">
    <property type="entry name" value="SIS_GlmS_GlmD_2"/>
    <property type="match status" value="1"/>
</dbReference>
<dbReference type="NCBIfam" id="NF001484">
    <property type="entry name" value="PRK00331.1"/>
    <property type="match status" value="1"/>
</dbReference>
<evidence type="ECO:0000259" key="10">
    <source>
        <dbReference type="PROSITE" id="PS51464"/>
    </source>
</evidence>
<dbReference type="InterPro" id="IPR047084">
    <property type="entry name" value="GFAT_N"/>
</dbReference>
<feature type="domain" description="Glutamine amidotransferase type-2" evidence="9">
    <location>
        <begin position="2"/>
        <end position="221"/>
    </location>
</feature>
<feature type="domain" description="SIS" evidence="10">
    <location>
        <begin position="462"/>
        <end position="603"/>
    </location>
</feature>
<comment type="subunit">
    <text evidence="8">Homodimer.</text>
</comment>
<dbReference type="Pfam" id="PF13522">
    <property type="entry name" value="GATase_6"/>
    <property type="match status" value="1"/>
</dbReference>
<evidence type="ECO:0000256" key="7">
    <source>
        <dbReference type="ARBA" id="ARBA00022962"/>
    </source>
</evidence>
<keyword evidence="6" id="KW-0677">Repeat</keyword>